<feature type="domain" description="ABC transmembrane type-1" evidence="10">
    <location>
        <begin position="82"/>
        <end position="279"/>
    </location>
</feature>
<dbReference type="NCBIfam" id="TIGR01726">
    <property type="entry name" value="HEQRo_perm_3TM"/>
    <property type="match status" value="1"/>
</dbReference>
<proteinExistence type="inferred from homology"/>
<dbReference type="Proteomes" id="UP001652542">
    <property type="component" value="Unassembled WGS sequence"/>
</dbReference>
<dbReference type="InterPro" id="IPR043429">
    <property type="entry name" value="ArtM/GltK/GlnP/TcyL/YhdX-like"/>
</dbReference>
<dbReference type="InterPro" id="IPR010065">
    <property type="entry name" value="AA_ABC_transptr_permease_3TM"/>
</dbReference>
<evidence type="ECO:0000313" key="12">
    <source>
        <dbReference type="Proteomes" id="UP001652542"/>
    </source>
</evidence>
<keyword evidence="5 9" id="KW-0812">Transmembrane</keyword>
<comment type="similarity">
    <text evidence="2">Belongs to the binding-protein-dependent transport system permease family. HisMQ subfamily.</text>
</comment>
<evidence type="ECO:0000256" key="4">
    <source>
        <dbReference type="ARBA" id="ARBA00022475"/>
    </source>
</evidence>
<feature type="transmembrane region" description="Helical" evidence="9">
    <location>
        <begin position="154"/>
        <end position="172"/>
    </location>
</feature>
<keyword evidence="12" id="KW-1185">Reference proteome</keyword>
<keyword evidence="6" id="KW-0029">Amino-acid transport</keyword>
<feature type="transmembrane region" description="Helical" evidence="9">
    <location>
        <begin position="34"/>
        <end position="57"/>
    </location>
</feature>
<dbReference type="PANTHER" id="PTHR30614">
    <property type="entry name" value="MEMBRANE COMPONENT OF AMINO ACID ABC TRANSPORTER"/>
    <property type="match status" value="1"/>
</dbReference>
<evidence type="ECO:0000256" key="9">
    <source>
        <dbReference type="RuleBase" id="RU363032"/>
    </source>
</evidence>
<keyword evidence="7 9" id="KW-1133">Transmembrane helix</keyword>
<dbReference type="RefSeq" id="WP_263733131.1">
    <property type="nucleotide sequence ID" value="NZ_JAOWKY010000001.1"/>
</dbReference>
<evidence type="ECO:0000256" key="2">
    <source>
        <dbReference type="ARBA" id="ARBA00010072"/>
    </source>
</evidence>
<evidence type="ECO:0000313" key="11">
    <source>
        <dbReference type="EMBL" id="MCV2867484.1"/>
    </source>
</evidence>
<feature type="transmembrane region" description="Helical" evidence="9">
    <location>
        <begin position="127"/>
        <end position="148"/>
    </location>
</feature>
<keyword evidence="8 9" id="KW-0472">Membrane</keyword>
<name>A0ABT2Z8L0_9RHOB</name>
<feature type="transmembrane region" description="Helical" evidence="9">
    <location>
        <begin position="77"/>
        <end position="106"/>
    </location>
</feature>
<comment type="caution">
    <text evidence="11">The sequence shown here is derived from an EMBL/GenBank/DDBJ whole genome shotgun (WGS) entry which is preliminary data.</text>
</comment>
<keyword evidence="3 9" id="KW-0813">Transport</keyword>
<evidence type="ECO:0000256" key="1">
    <source>
        <dbReference type="ARBA" id="ARBA00004429"/>
    </source>
</evidence>
<gene>
    <name evidence="11" type="ORF">OEW28_02450</name>
</gene>
<evidence type="ECO:0000259" key="10">
    <source>
        <dbReference type="PROSITE" id="PS50928"/>
    </source>
</evidence>
<reference evidence="11 12" key="1">
    <citation type="submission" date="2022-10" db="EMBL/GenBank/DDBJ databases">
        <title>Defluviimonas sp. nov., isolated from ocean surface water.</title>
        <authorList>
            <person name="He W."/>
            <person name="Wang L."/>
            <person name="Zhang D.-F."/>
        </authorList>
    </citation>
    <scope>NUCLEOTIDE SEQUENCE [LARGE SCALE GENOMIC DNA]</scope>
    <source>
        <strain evidence="11 12">WL0002</strain>
    </source>
</reference>
<dbReference type="Pfam" id="PF00528">
    <property type="entry name" value="BPD_transp_1"/>
    <property type="match status" value="1"/>
</dbReference>
<evidence type="ECO:0000256" key="6">
    <source>
        <dbReference type="ARBA" id="ARBA00022970"/>
    </source>
</evidence>
<dbReference type="PROSITE" id="PS50928">
    <property type="entry name" value="ABC_TM1"/>
    <property type="match status" value="1"/>
</dbReference>
<sequence>MKTLSNHAPVKGHLPVLLPVRRVLLSDIPLQDRLFNVWTAAALLLAFVAAAVGPSFAQAEAAPARSIAAILLEWTPSLALAFGFNVLISIFAMAIGTVMGVGLGILQVSPTAAVRKTAWVVTQFFRNSPWLVLLFYCILLIPFKVSLFGVSVPFPGWIKAVIGLSLPVMAYMSEFMRGAILSIPTGQWESASSLGFSRGQTMREIILPQTVKRVLPPWMNLYAVLTMATPLVSIVGVNEVMSVTRAALSAEGRVDLLIPMYLYILCWFFIYCYPISALTSRLERRFAVKL</sequence>
<dbReference type="EMBL" id="JAOWKY010000001">
    <property type="protein sequence ID" value="MCV2867484.1"/>
    <property type="molecule type" value="Genomic_DNA"/>
</dbReference>
<dbReference type="InterPro" id="IPR035906">
    <property type="entry name" value="MetI-like_sf"/>
</dbReference>
<keyword evidence="4" id="KW-1003">Cell membrane</keyword>
<protein>
    <submittedName>
        <fullName evidence="11">Amino acid ABC transporter permease</fullName>
    </submittedName>
</protein>
<dbReference type="Gene3D" id="1.10.3720.10">
    <property type="entry name" value="MetI-like"/>
    <property type="match status" value="1"/>
</dbReference>
<organism evidence="11 12">
    <name type="scientific">Albidovulum marisflavi</name>
    <dbReference type="NCBI Taxonomy" id="2984159"/>
    <lineage>
        <taxon>Bacteria</taxon>
        <taxon>Pseudomonadati</taxon>
        <taxon>Pseudomonadota</taxon>
        <taxon>Alphaproteobacteria</taxon>
        <taxon>Rhodobacterales</taxon>
        <taxon>Paracoccaceae</taxon>
        <taxon>Albidovulum</taxon>
    </lineage>
</organism>
<dbReference type="SUPFAM" id="SSF161098">
    <property type="entry name" value="MetI-like"/>
    <property type="match status" value="1"/>
</dbReference>
<evidence type="ECO:0000256" key="7">
    <source>
        <dbReference type="ARBA" id="ARBA00022989"/>
    </source>
</evidence>
<dbReference type="InterPro" id="IPR000515">
    <property type="entry name" value="MetI-like"/>
</dbReference>
<evidence type="ECO:0000256" key="5">
    <source>
        <dbReference type="ARBA" id="ARBA00022692"/>
    </source>
</evidence>
<evidence type="ECO:0000256" key="8">
    <source>
        <dbReference type="ARBA" id="ARBA00023136"/>
    </source>
</evidence>
<dbReference type="CDD" id="cd06261">
    <property type="entry name" value="TM_PBP2"/>
    <property type="match status" value="1"/>
</dbReference>
<feature type="transmembrane region" description="Helical" evidence="9">
    <location>
        <begin position="221"/>
        <end position="240"/>
    </location>
</feature>
<dbReference type="PANTHER" id="PTHR30614:SF0">
    <property type="entry name" value="L-CYSTINE TRANSPORT SYSTEM PERMEASE PROTEIN TCYL"/>
    <property type="match status" value="1"/>
</dbReference>
<accession>A0ABT2Z8L0</accession>
<evidence type="ECO:0000256" key="3">
    <source>
        <dbReference type="ARBA" id="ARBA00022448"/>
    </source>
</evidence>
<comment type="subcellular location">
    <subcellularLocation>
        <location evidence="1">Cell inner membrane</location>
        <topology evidence="1">Multi-pass membrane protein</topology>
    </subcellularLocation>
    <subcellularLocation>
        <location evidence="9">Cell membrane</location>
        <topology evidence="9">Multi-pass membrane protein</topology>
    </subcellularLocation>
</comment>
<feature type="transmembrane region" description="Helical" evidence="9">
    <location>
        <begin position="260"/>
        <end position="279"/>
    </location>
</feature>